<dbReference type="PANTHER" id="PTHR43157">
    <property type="entry name" value="PHOSPHATIDYLINOSITOL-GLYCAN BIOSYNTHESIS CLASS F PROTEIN-RELATED"/>
    <property type="match status" value="1"/>
</dbReference>
<keyword evidence="3" id="KW-0812">Transmembrane</keyword>
<dbReference type="Pfam" id="PF00106">
    <property type="entry name" value="adh_short"/>
    <property type="match status" value="1"/>
</dbReference>
<dbReference type="InterPro" id="IPR036291">
    <property type="entry name" value="NAD(P)-bd_dom_sf"/>
</dbReference>
<dbReference type="PRINTS" id="PR00080">
    <property type="entry name" value="SDRFAMILY"/>
</dbReference>
<evidence type="ECO:0000313" key="4">
    <source>
        <dbReference type="EMBL" id="CAH1163562.1"/>
    </source>
</evidence>
<keyword evidence="3" id="KW-0472">Membrane</keyword>
<dbReference type="EMBL" id="OU896710">
    <property type="protein sequence ID" value="CAH1163562.1"/>
    <property type="molecule type" value="Genomic_DNA"/>
</dbReference>
<gene>
    <name evidence="4" type="ORF">PHAECO_LOCUS7986</name>
</gene>
<dbReference type="AlphaFoldDB" id="A0A9P0DQ43"/>
<reference evidence="4" key="1">
    <citation type="submission" date="2022-01" db="EMBL/GenBank/DDBJ databases">
        <authorList>
            <person name="King R."/>
        </authorList>
    </citation>
    <scope>NUCLEOTIDE SEQUENCE</scope>
</reference>
<keyword evidence="1" id="KW-0560">Oxidoreductase</keyword>
<reference evidence="4" key="2">
    <citation type="submission" date="2022-10" db="EMBL/GenBank/DDBJ databases">
        <authorList>
            <consortium name="ENA_rothamsted_submissions"/>
            <consortium name="culmorum"/>
            <person name="King R."/>
        </authorList>
    </citation>
    <scope>NUCLEOTIDE SEQUENCE</scope>
</reference>
<evidence type="ECO:0000313" key="5">
    <source>
        <dbReference type="Proteomes" id="UP001153737"/>
    </source>
</evidence>
<dbReference type="PANTHER" id="PTHR43157:SF31">
    <property type="entry name" value="PHOSPHATIDYLINOSITOL-GLYCAN BIOSYNTHESIS CLASS F PROTEIN"/>
    <property type="match status" value="1"/>
</dbReference>
<evidence type="ECO:0000256" key="2">
    <source>
        <dbReference type="RuleBase" id="RU000363"/>
    </source>
</evidence>
<accession>A0A9P0DQ43</accession>
<dbReference type="GO" id="GO:0016491">
    <property type="term" value="F:oxidoreductase activity"/>
    <property type="evidence" value="ECO:0007669"/>
    <property type="project" value="UniProtKB-KW"/>
</dbReference>
<dbReference type="Proteomes" id="UP001153737">
    <property type="component" value="Chromosome 4"/>
</dbReference>
<feature type="transmembrane region" description="Helical" evidence="3">
    <location>
        <begin position="18"/>
        <end position="37"/>
    </location>
</feature>
<sequence length="348" mass="38703">MHDFQEIFNDFENFTNSWWPYIISLIISIVSAIRIYVGGTFCESSNRIEGKNVIITGASSGIGLETAKELSKRGAHLILAVRNAEKGAKAIEEIKAINSKANVLVKLLDMSDFGNIRTFVDQIKDEYNKIDILINNAGTISDSHTITQDGNELTFVTNYLGPFLLTHLLLPLLNKSDDNGRVINVSALAHYNGKLKLETINSANNFNNHTAFAESKLALTIFTKHMARLFKDTKVTFNSVSPGLVRDTGHIAKYSSLGNSFLTKLSVYPWVWLFLKTPKQGCQSIVYLAVEPTLHNVSGYYFSDCEIKDPSNAVNDAKLAEALYTKSCKLVNIDPESIIISEKEQVKQ</sequence>
<keyword evidence="5" id="KW-1185">Reference proteome</keyword>
<dbReference type="InterPro" id="IPR002347">
    <property type="entry name" value="SDR_fam"/>
</dbReference>
<dbReference type="PRINTS" id="PR00081">
    <property type="entry name" value="GDHRDH"/>
</dbReference>
<dbReference type="Gene3D" id="3.40.50.720">
    <property type="entry name" value="NAD(P)-binding Rossmann-like Domain"/>
    <property type="match status" value="1"/>
</dbReference>
<name>A0A9P0DQ43_PHACE</name>
<protein>
    <submittedName>
        <fullName evidence="4">Uncharacterized protein</fullName>
    </submittedName>
</protein>
<comment type="similarity">
    <text evidence="2">Belongs to the short-chain dehydrogenases/reductases (SDR) family.</text>
</comment>
<keyword evidence="3" id="KW-1133">Transmembrane helix</keyword>
<proteinExistence type="inferred from homology"/>
<dbReference type="SUPFAM" id="SSF51735">
    <property type="entry name" value="NAD(P)-binding Rossmann-fold domains"/>
    <property type="match status" value="1"/>
</dbReference>
<evidence type="ECO:0000256" key="3">
    <source>
        <dbReference type="SAM" id="Phobius"/>
    </source>
</evidence>
<dbReference type="OrthoDB" id="542013at2759"/>
<organism evidence="4 5">
    <name type="scientific">Phaedon cochleariae</name>
    <name type="common">Mustard beetle</name>
    <dbReference type="NCBI Taxonomy" id="80249"/>
    <lineage>
        <taxon>Eukaryota</taxon>
        <taxon>Metazoa</taxon>
        <taxon>Ecdysozoa</taxon>
        <taxon>Arthropoda</taxon>
        <taxon>Hexapoda</taxon>
        <taxon>Insecta</taxon>
        <taxon>Pterygota</taxon>
        <taxon>Neoptera</taxon>
        <taxon>Endopterygota</taxon>
        <taxon>Coleoptera</taxon>
        <taxon>Polyphaga</taxon>
        <taxon>Cucujiformia</taxon>
        <taxon>Chrysomeloidea</taxon>
        <taxon>Chrysomelidae</taxon>
        <taxon>Chrysomelinae</taxon>
        <taxon>Chrysomelini</taxon>
        <taxon>Phaedon</taxon>
    </lineage>
</organism>
<evidence type="ECO:0000256" key="1">
    <source>
        <dbReference type="ARBA" id="ARBA00023002"/>
    </source>
</evidence>